<dbReference type="AlphaFoldDB" id="A0A1D1W4M6"/>
<dbReference type="PROSITE" id="PS50097">
    <property type="entry name" value="BTB"/>
    <property type="match status" value="1"/>
</dbReference>
<protein>
    <recommendedName>
        <fullName evidence="2">BTB domain-containing protein</fullName>
    </recommendedName>
</protein>
<organism evidence="3 4">
    <name type="scientific">Ramazzottius varieornatus</name>
    <name type="common">Water bear</name>
    <name type="synonym">Tardigrade</name>
    <dbReference type="NCBI Taxonomy" id="947166"/>
    <lineage>
        <taxon>Eukaryota</taxon>
        <taxon>Metazoa</taxon>
        <taxon>Ecdysozoa</taxon>
        <taxon>Tardigrada</taxon>
        <taxon>Eutardigrada</taxon>
        <taxon>Parachela</taxon>
        <taxon>Hypsibioidea</taxon>
        <taxon>Ramazzottiidae</taxon>
        <taxon>Ramazzottius</taxon>
    </lineage>
</organism>
<accession>A0A1D1W4M6</accession>
<dbReference type="STRING" id="947166.A0A1D1W4M6"/>
<evidence type="ECO:0000256" key="1">
    <source>
        <dbReference type="SAM" id="MobiDB-lite"/>
    </source>
</evidence>
<dbReference type="PANTHER" id="PTHR45632:SF17">
    <property type="entry name" value="KELCH-LIKE PROTEIN 31"/>
    <property type="match status" value="1"/>
</dbReference>
<dbReference type="InterPro" id="IPR011333">
    <property type="entry name" value="SKP1/BTB/POZ_sf"/>
</dbReference>
<dbReference type="InterPro" id="IPR011705">
    <property type="entry name" value="BACK"/>
</dbReference>
<evidence type="ECO:0000259" key="2">
    <source>
        <dbReference type="PROSITE" id="PS50097"/>
    </source>
</evidence>
<reference evidence="3 4" key="1">
    <citation type="journal article" date="2016" name="Nat. Commun.">
        <title>Extremotolerant tardigrade genome and improved radiotolerance of human cultured cells by tardigrade-unique protein.</title>
        <authorList>
            <person name="Hashimoto T."/>
            <person name="Horikawa D.D."/>
            <person name="Saito Y."/>
            <person name="Kuwahara H."/>
            <person name="Kozuka-Hata H."/>
            <person name="Shin-I T."/>
            <person name="Minakuchi Y."/>
            <person name="Ohishi K."/>
            <person name="Motoyama A."/>
            <person name="Aizu T."/>
            <person name="Enomoto A."/>
            <person name="Kondo K."/>
            <person name="Tanaka S."/>
            <person name="Hara Y."/>
            <person name="Koshikawa S."/>
            <person name="Sagara H."/>
            <person name="Miura T."/>
            <person name="Yokobori S."/>
            <person name="Miyagawa K."/>
            <person name="Suzuki Y."/>
            <person name="Kubo T."/>
            <person name="Oyama M."/>
            <person name="Kohara Y."/>
            <person name="Fujiyama A."/>
            <person name="Arakawa K."/>
            <person name="Katayama T."/>
            <person name="Toyoda A."/>
            <person name="Kunieda T."/>
        </authorList>
    </citation>
    <scope>NUCLEOTIDE SEQUENCE [LARGE SCALE GENOMIC DNA]</scope>
    <source>
        <strain evidence="3 4">YOKOZUNA-1</strain>
    </source>
</reference>
<dbReference type="Gene3D" id="3.30.710.10">
    <property type="entry name" value="Potassium Channel Kv1.1, Chain A"/>
    <property type="match status" value="1"/>
</dbReference>
<dbReference type="SMART" id="SM00225">
    <property type="entry name" value="BTB"/>
    <property type="match status" value="1"/>
</dbReference>
<feature type="compositionally biased region" description="Low complexity" evidence="1">
    <location>
        <begin position="8"/>
        <end position="23"/>
    </location>
</feature>
<evidence type="ECO:0000313" key="3">
    <source>
        <dbReference type="EMBL" id="GAV08391.1"/>
    </source>
</evidence>
<proteinExistence type="predicted"/>
<name>A0A1D1W4M6_RAMVA</name>
<dbReference type="Proteomes" id="UP000186922">
    <property type="component" value="Unassembled WGS sequence"/>
</dbReference>
<feature type="domain" description="BTB" evidence="2">
    <location>
        <begin position="108"/>
        <end position="180"/>
    </location>
</feature>
<dbReference type="Gene3D" id="1.25.40.420">
    <property type="match status" value="1"/>
</dbReference>
<dbReference type="PANTHER" id="PTHR45632">
    <property type="entry name" value="LD33804P"/>
    <property type="match status" value="1"/>
</dbReference>
<dbReference type="OrthoDB" id="6350321at2759"/>
<comment type="caution">
    <text evidence="3">The sequence shown here is derived from an EMBL/GenBank/DDBJ whole genome shotgun (WGS) entry which is preliminary data.</text>
</comment>
<gene>
    <name evidence="3" type="primary">RvY_18089-1</name>
    <name evidence="3" type="synonym">RvY_18089.1</name>
    <name evidence="3" type="ORF">RvY_18089</name>
</gene>
<dbReference type="Pfam" id="PF00651">
    <property type="entry name" value="BTB"/>
    <property type="match status" value="1"/>
</dbReference>
<keyword evidence="4" id="KW-1185">Reference proteome</keyword>
<dbReference type="EMBL" id="BDGG01000017">
    <property type="protein sequence ID" value="GAV08391.1"/>
    <property type="molecule type" value="Genomic_DNA"/>
</dbReference>
<dbReference type="Pfam" id="PF07707">
    <property type="entry name" value="BACK"/>
    <property type="match status" value="1"/>
</dbReference>
<evidence type="ECO:0000313" key="4">
    <source>
        <dbReference type="Proteomes" id="UP000186922"/>
    </source>
</evidence>
<feature type="region of interest" description="Disordered" evidence="1">
    <location>
        <begin position="1"/>
        <end position="46"/>
    </location>
</feature>
<dbReference type="CDD" id="cd18186">
    <property type="entry name" value="BTB_POZ_ZBTB_KLHL-like"/>
    <property type="match status" value="1"/>
</dbReference>
<sequence>MADRAVNCAPCSSPSSYSPVASSRGEPSIPSASRGGVQSGTNLPPRAHLQLTPINVRLGQLHISVDMPASISSQEIESAGATIQRQPEEIMWSIAHVVQDFHKRRQFNDAVVKVANGEVSAHRHVLCAASPWMHKFIHGQGRHEAGYKPTTEIRLEKELDVAAISMLVDYMYTARCRLNYYNVYSLLMAATFLQMPTVIAACERLLAVLTSDEHIAVMLEIAEQAVGNKAVIGYIYEMWIDKFYNQIQLISFVEWPYSRTEYDVLTAALRWINHERHGRMVYFVPLMKLVRWVYMSQEELVQAVELEKMLIRHKEVKQLITDAQWYADQKLGRTLSHLNA</sequence>
<dbReference type="SUPFAM" id="SSF54695">
    <property type="entry name" value="POZ domain"/>
    <property type="match status" value="1"/>
</dbReference>
<dbReference type="InterPro" id="IPR000210">
    <property type="entry name" value="BTB/POZ_dom"/>
</dbReference>